<sequence length="118" mass="12736">MKSPRSIARLFSLFLASVLLIASVAVKGVSAKALPLPKAPTEKSDQTSGTPKATVQALSPMATVSVADFSFTQDFYLLPPSVYCFEVSKQQPTSVGIPQFRLPYHEVLFEHVISPNAP</sequence>
<keyword evidence="2" id="KW-1185">Reference proteome</keyword>
<dbReference type="EMBL" id="PTRA01000001">
    <property type="protein sequence ID" value="PQA58186.1"/>
    <property type="molecule type" value="Genomic_DNA"/>
</dbReference>
<organism evidence="1 2">
    <name type="scientific">Siphonobacter curvatus</name>
    <dbReference type="NCBI Taxonomy" id="2094562"/>
    <lineage>
        <taxon>Bacteria</taxon>
        <taxon>Pseudomonadati</taxon>
        <taxon>Bacteroidota</taxon>
        <taxon>Cytophagia</taxon>
        <taxon>Cytophagales</taxon>
        <taxon>Cytophagaceae</taxon>
        <taxon>Siphonobacter</taxon>
    </lineage>
</organism>
<name>A0A2S7IKK4_9BACT</name>
<reference evidence="2" key="1">
    <citation type="submission" date="2018-02" db="EMBL/GenBank/DDBJ databases">
        <title>Genome sequencing of Solimonas sp. HR-BB.</title>
        <authorList>
            <person name="Lee Y."/>
            <person name="Jeon C.O."/>
        </authorList>
    </citation>
    <scope>NUCLEOTIDE SEQUENCE [LARGE SCALE GENOMIC DNA]</scope>
    <source>
        <strain evidence="2">HR-U</strain>
    </source>
</reference>
<evidence type="ECO:0000313" key="1">
    <source>
        <dbReference type="EMBL" id="PQA58186.1"/>
    </source>
</evidence>
<gene>
    <name evidence="1" type="ORF">C5O19_00450</name>
</gene>
<comment type="caution">
    <text evidence="1">The sequence shown here is derived from an EMBL/GenBank/DDBJ whole genome shotgun (WGS) entry which is preliminary data.</text>
</comment>
<evidence type="ECO:0000313" key="2">
    <source>
        <dbReference type="Proteomes" id="UP000239590"/>
    </source>
</evidence>
<dbReference type="AlphaFoldDB" id="A0A2S7IKK4"/>
<dbReference type="Proteomes" id="UP000239590">
    <property type="component" value="Unassembled WGS sequence"/>
</dbReference>
<proteinExistence type="predicted"/>
<accession>A0A2S7IKK4</accession>
<protein>
    <submittedName>
        <fullName evidence="1">Uncharacterized protein</fullName>
    </submittedName>
</protein>
<dbReference type="RefSeq" id="WP_104709439.1">
    <property type="nucleotide sequence ID" value="NZ_PTRA01000001.1"/>
</dbReference>
<dbReference type="OrthoDB" id="961543at2"/>